<comment type="caution">
    <text evidence="2">The sequence shown here is derived from an EMBL/GenBank/DDBJ whole genome shotgun (WGS) entry which is preliminary data.</text>
</comment>
<evidence type="ECO:0000256" key="1">
    <source>
        <dbReference type="SAM" id="Phobius"/>
    </source>
</evidence>
<keyword evidence="1" id="KW-1133">Transmembrane helix</keyword>
<keyword evidence="1" id="KW-0812">Transmembrane</keyword>
<evidence type="ECO:0008006" key="4">
    <source>
        <dbReference type="Google" id="ProtNLM"/>
    </source>
</evidence>
<sequence>MTAWPFVIAAYAVTLGGGAVVALLSYLAMRKAER</sequence>
<dbReference type="AlphaFoldDB" id="A0A2T4YRB3"/>
<name>A0A2T4YRB3_9SPHN</name>
<proteinExistence type="predicted"/>
<accession>A0A2T4YRB3</accession>
<feature type="transmembrane region" description="Helical" evidence="1">
    <location>
        <begin position="6"/>
        <end position="29"/>
    </location>
</feature>
<protein>
    <recommendedName>
        <fullName evidence="4">Heme exporter protein D</fullName>
    </recommendedName>
</protein>
<evidence type="ECO:0000313" key="3">
    <source>
        <dbReference type="Proteomes" id="UP000240996"/>
    </source>
</evidence>
<gene>
    <name evidence="2" type="ORF">C8J24_2294</name>
</gene>
<dbReference type="EMBL" id="PZZN01000002">
    <property type="protein sequence ID" value="PTM46057.1"/>
    <property type="molecule type" value="Genomic_DNA"/>
</dbReference>
<organism evidence="2 3">
    <name type="scientific">Sphingomonas aerolata</name>
    <dbReference type="NCBI Taxonomy" id="185951"/>
    <lineage>
        <taxon>Bacteria</taxon>
        <taxon>Pseudomonadati</taxon>
        <taxon>Pseudomonadota</taxon>
        <taxon>Alphaproteobacteria</taxon>
        <taxon>Sphingomonadales</taxon>
        <taxon>Sphingomonadaceae</taxon>
        <taxon>Sphingomonas</taxon>
    </lineage>
</organism>
<reference evidence="2 3" key="1">
    <citation type="submission" date="2018-04" db="EMBL/GenBank/DDBJ databases">
        <title>Genomic Encyclopedia of Type Strains, Phase III (KMG-III): the genomes of soil and plant-associated and newly described type strains.</title>
        <authorList>
            <person name="Whitman W."/>
        </authorList>
    </citation>
    <scope>NUCLEOTIDE SEQUENCE [LARGE SCALE GENOMIC DNA]</scope>
    <source>
        <strain evidence="2 3">NW12</strain>
    </source>
</reference>
<dbReference type="Proteomes" id="UP000240996">
    <property type="component" value="Unassembled WGS sequence"/>
</dbReference>
<evidence type="ECO:0000313" key="2">
    <source>
        <dbReference type="EMBL" id="PTM46057.1"/>
    </source>
</evidence>
<keyword evidence="1" id="KW-0472">Membrane</keyword>
<keyword evidence="3" id="KW-1185">Reference proteome</keyword>